<evidence type="ECO:0000256" key="1">
    <source>
        <dbReference type="SAM" id="MobiDB-lite"/>
    </source>
</evidence>
<keyword evidence="4" id="KW-1185">Reference proteome</keyword>
<organism evidence="3 4">
    <name type="scientific">Necator americanus</name>
    <name type="common">Human hookworm</name>
    <dbReference type="NCBI Taxonomy" id="51031"/>
    <lineage>
        <taxon>Eukaryota</taxon>
        <taxon>Metazoa</taxon>
        <taxon>Ecdysozoa</taxon>
        <taxon>Nematoda</taxon>
        <taxon>Chromadorea</taxon>
        <taxon>Rhabditida</taxon>
        <taxon>Rhabditina</taxon>
        <taxon>Rhabditomorpha</taxon>
        <taxon>Strongyloidea</taxon>
        <taxon>Ancylostomatidae</taxon>
        <taxon>Bunostominae</taxon>
        <taxon>Necator</taxon>
    </lineage>
</organism>
<keyword evidence="2" id="KW-0812">Transmembrane</keyword>
<keyword evidence="2" id="KW-0472">Membrane</keyword>
<reference evidence="4" key="1">
    <citation type="journal article" date="2014" name="Nat. Genet.">
        <title>Genome of the human hookworm Necator americanus.</title>
        <authorList>
            <person name="Tang Y.T."/>
            <person name="Gao X."/>
            <person name="Rosa B.A."/>
            <person name="Abubucker S."/>
            <person name="Hallsworth-Pepin K."/>
            <person name="Martin J."/>
            <person name="Tyagi R."/>
            <person name="Heizer E."/>
            <person name="Zhang X."/>
            <person name="Bhonagiri-Palsikar V."/>
            <person name="Minx P."/>
            <person name="Warren W.C."/>
            <person name="Wang Q."/>
            <person name="Zhan B."/>
            <person name="Hotez P.J."/>
            <person name="Sternberg P.W."/>
            <person name="Dougall A."/>
            <person name="Gaze S.T."/>
            <person name="Mulvenna J."/>
            <person name="Sotillo J."/>
            <person name="Ranganathan S."/>
            <person name="Rabelo E.M."/>
            <person name="Wilson R.K."/>
            <person name="Felgner P.L."/>
            <person name="Bethony J."/>
            <person name="Hawdon J.M."/>
            <person name="Gasser R.B."/>
            <person name="Loukas A."/>
            <person name="Mitreva M."/>
        </authorList>
    </citation>
    <scope>NUCLEOTIDE SEQUENCE [LARGE SCALE GENOMIC DNA]</scope>
</reference>
<dbReference type="OrthoDB" id="5858383at2759"/>
<evidence type="ECO:0000313" key="4">
    <source>
        <dbReference type="Proteomes" id="UP000053676"/>
    </source>
</evidence>
<dbReference type="KEGG" id="nai:NECAME_02732"/>
<protein>
    <submittedName>
        <fullName evidence="3">Uncharacterized protein</fullName>
    </submittedName>
</protein>
<name>W2TAK3_NECAM</name>
<keyword evidence="2" id="KW-1133">Transmembrane helix</keyword>
<feature type="compositionally biased region" description="Basic and acidic residues" evidence="1">
    <location>
        <begin position="35"/>
        <end position="49"/>
    </location>
</feature>
<dbReference type="AlphaFoldDB" id="W2TAK3"/>
<evidence type="ECO:0000313" key="3">
    <source>
        <dbReference type="EMBL" id="ETN78868.1"/>
    </source>
</evidence>
<accession>W2TAK3</accession>
<gene>
    <name evidence="3" type="ORF">NECAME_02732</name>
</gene>
<feature type="region of interest" description="Disordered" evidence="1">
    <location>
        <begin position="16"/>
        <end position="50"/>
    </location>
</feature>
<dbReference type="Proteomes" id="UP000053676">
    <property type="component" value="Unassembled WGS sequence"/>
</dbReference>
<evidence type="ECO:0000256" key="2">
    <source>
        <dbReference type="SAM" id="Phobius"/>
    </source>
</evidence>
<sequence length="183" mass="21147">MSRKYTIIGVDIEKHDSDEDSDEEETAKKKKRKERNVEKSSSKKSDTDPNHSQMLMRRLLLLLSACMFTSTALISFGVTTFKLMHPIYSSMICIEGMIVLVRSIYVGYRIAWWQMVPQAKTRQSEAFQRRIYMSKRITDITGVIINGKLIPLAFVARLSHNLHRTLCNIFDHLNGLETSKFLD</sequence>
<feature type="transmembrane region" description="Helical" evidence="2">
    <location>
        <begin position="59"/>
        <end position="81"/>
    </location>
</feature>
<proteinExistence type="predicted"/>
<feature type="transmembrane region" description="Helical" evidence="2">
    <location>
        <begin position="87"/>
        <end position="108"/>
    </location>
</feature>
<dbReference type="EMBL" id="KI659684">
    <property type="protein sequence ID" value="ETN78868.1"/>
    <property type="molecule type" value="Genomic_DNA"/>
</dbReference>